<sequence length="194" mass="22995">MEETNDRRINRTRVALKRAFIELILDKGYDAITIMDIAQRADYNRGTFYKHYTDKDDLLMAIREEILDGLSEALLSPYEGLKRVDAKQIYPSTLKVLQHIEHHKDSFIALLSVKKDFFYDIFQRLRNAMTQDMHIVIEEMDDKMDYDIMLSYRMSAFVGVVMYWVETGFKYSATYIAEQVLIQVNQSLDYIEFR</sequence>
<evidence type="ECO:0000256" key="2">
    <source>
        <dbReference type="PROSITE-ProRule" id="PRU00335"/>
    </source>
</evidence>
<gene>
    <name evidence="4" type="ORF">FHS18_006920</name>
</gene>
<dbReference type="InterPro" id="IPR050624">
    <property type="entry name" value="HTH-type_Tx_Regulator"/>
</dbReference>
<keyword evidence="5" id="KW-1185">Reference proteome</keyword>
<keyword evidence="1 2" id="KW-0238">DNA-binding</keyword>
<dbReference type="PANTHER" id="PTHR43479">
    <property type="entry name" value="ACREF/ENVCD OPERON REPRESSOR-RELATED"/>
    <property type="match status" value="1"/>
</dbReference>
<comment type="caution">
    <text evidence="4">The sequence shown here is derived from an EMBL/GenBank/DDBJ whole genome shotgun (WGS) entry which is preliminary data.</text>
</comment>
<name>A0A7W5FRP9_9BACL</name>
<evidence type="ECO:0000259" key="3">
    <source>
        <dbReference type="PROSITE" id="PS50977"/>
    </source>
</evidence>
<feature type="DNA-binding region" description="H-T-H motif" evidence="2">
    <location>
        <begin position="33"/>
        <end position="52"/>
    </location>
</feature>
<dbReference type="PROSITE" id="PS50977">
    <property type="entry name" value="HTH_TETR_2"/>
    <property type="match status" value="1"/>
</dbReference>
<accession>A0A7W5FRP9</accession>
<proteinExistence type="predicted"/>
<evidence type="ECO:0000256" key="1">
    <source>
        <dbReference type="ARBA" id="ARBA00023125"/>
    </source>
</evidence>
<dbReference type="PRINTS" id="PR00455">
    <property type="entry name" value="HTHTETR"/>
</dbReference>
<dbReference type="RefSeq" id="WP_183604770.1">
    <property type="nucleotide sequence ID" value="NZ_JACHXK010000043.1"/>
</dbReference>
<dbReference type="InterPro" id="IPR009057">
    <property type="entry name" value="Homeodomain-like_sf"/>
</dbReference>
<dbReference type="SUPFAM" id="SSF46689">
    <property type="entry name" value="Homeodomain-like"/>
    <property type="match status" value="1"/>
</dbReference>
<feature type="domain" description="HTH tetR-type" evidence="3">
    <location>
        <begin position="10"/>
        <end position="70"/>
    </location>
</feature>
<dbReference type="InterPro" id="IPR039532">
    <property type="entry name" value="TetR_C_Firmicutes"/>
</dbReference>
<dbReference type="Proteomes" id="UP000570361">
    <property type="component" value="Unassembled WGS sequence"/>
</dbReference>
<dbReference type="Gene3D" id="1.10.357.10">
    <property type="entry name" value="Tetracycline Repressor, domain 2"/>
    <property type="match status" value="1"/>
</dbReference>
<protein>
    <submittedName>
        <fullName evidence="4">AcrR family transcriptional regulator</fullName>
    </submittedName>
</protein>
<dbReference type="Pfam" id="PF14278">
    <property type="entry name" value="TetR_C_8"/>
    <property type="match status" value="1"/>
</dbReference>
<dbReference type="PANTHER" id="PTHR43479:SF7">
    <property type="entry name" value="TETR-FAMILY TRANSCRIPTIONAL REGULATOR"/>
    <property type="match status" value="1"/>
</dbReference>
<dbReference type="InterPro" id="IPR001647">
    <property type="entry name" value="HTH_TetR"/>
</dbReference>
<reference evidence="4 5" key="1">
    <citation type="submission" date="2020-08" db="EMBL/GenBank/DDBJ databases">
        <title>Genomic Encyclopedia of Type Strains, Phase III (KMG-III): the genomes of soil and plant-associated and newly described type strains.</title>
        <authorList>
            <person name="Whitman W."/>
        </authorList>
    </citation>
    <scope>NUCLEOTIDE SEQUENCE [LARGE SCALE GENOMIC DNA]</scope>
    <source>
        <strain evidence="4 5">CECT 5862</strain>
    </source>
</reference>
<organism evidence="4 5">
    <name type="scientific">Paenibacillus phyllosphaerae</name>
    <dbReference type="NCBI Taxonomy" id="274593"/>
    <lineage>
        <taxon>Bacteria</taxon>
        <taxon>Bacillati</taxon>
        <taxon>Bacillota</taxon>
        <taxon>Bacilli</taxon>
        <taxon>Bacillales</taxon>
        <taxon>Paenibacillaceae</taxon>
        <taxon>Paenibacillus</taxon>
    </lineage>
</organism>
<dbReference type="Pfam" id="PF00440">
    <property type="entry name" value="TetR_N"/>
    <property type="match status" value="1"/>
</dbReference>
<dbReference type="EMBL" id="JACHXK010000043">
    <property type="protein sequence ID" value="MBB3114760.1"/>
    <property type="molecule type" value="Genomic_DNA"/>
</dbReference>
<dbReference type="AlphaFoldDB" id="A0A7W5FRP9"/>
<evidence type="ECO:0000313" key="5">
    <source>
        <dbReference type="Proteomes" id="UP000570361"/>
    </source>
</evidence>
<dbReference type="GO" id="GO:0003677">
    <property type="term" value="F:DNA binding"/>
    <property type="evidence" value="ECO:0007669"/>
    <property type="project" value="UniProtKB-UniRule"/>
</dbReference>
<evidence type="ECO:0000313" key="4">
    <source>
        <dbReference type="EMBL" id="MBB3114760.1"/>
    </source>
</evidence>